<accession>A0ABY7ZUA0</accession>
<keyword evidence="2" id="KW-0812">Transmembrane</keyword>
<dbReference type="EMBL" id="CP118615">
    <property type="protein sequence ID" value="WDZ86073.1"/>
    <property type="molecule type" value="Genomic_DNA"/>
</dbReference>
<proteinExistence type="predicted"/>
<gene>
    <name evidence="3" type="ORF">PVK37_06505</name>
</gene>
<feature type="transmembrane region" description="Helical" evidence="2">
    <location>
        <begin position="117"/>
        <end position="136"/>
    </location>
</feature>
<name>A0ABY7ZUA0_9ACTN</name>
<keyword evidence="2" id="KW-0472">Membrane</keyword>
<feature type="region of interest" description="Disordered" evidence="1">
    <location>
        <begin position="50"/>
        <end position="108"/>
    </location>
</feature>
<sequence length="142" mass="14273">MAMLNRTIARQPRLTRVSYAVVLLVLLGTATALAVVTRAPAHSSVQRAVPAAPADVPAGPSAFPAAGPSGPTGPPAGSGDQVGALADAGHRVPGRGGGTGRQDGSDTSRTAALHRSLVWSGLLGLAISLTGLIIVGSRRRMW</sequence>
<reference evidence="3 4" key="1">
    <citation type="submission" date="2023-02" db="EMBL/GenBank/DDBJ databases">
        <authorList>
            <person name="Mo P."/>
        </authorList>
    </citation>
    <scope>NUCLEOTIDE SEQUENCE [LARGE SCALE GENOMIC DNA]</scope>
    <source>
        <strain evidence="3 4">HUAS 3</strain>
    </source>
</reference>
<protein>
    <submittedName>
        <fullName evidence="3">Uncharacterized protein</fullName>
    </submittedName>
</protein>
<keyword evidence="4" id="KW-1185">Reference proteome</keyword>
<evidence type="ECO:0000256" key="1">
    <source>
        <dbReference type="SAM" id="MobiDB-lite"/>
    </source>
</evidence>
<evidence type="ECO:0000313" key="3">
    <source>
        <dbReference type="EMBL" id="WDZ86073.1"/>
    </source>
</evidence>
<keyword evidence="2" id="KW-1133">Transmembrane helix</keyword>
<evidence type="ECO:0000313" key="4">
    <source>
        <dbReference type="Proteomes" id="UP001219605"/>
    </source>
</evidence>
<evidence type="ECO:0000256" key="2">
    <source>
        <dbReference type="SAM" id="Phobius"/>
    </source>
</evidence>
<feature type="compositionally biased region" description="Low complexity" evidence="1">
    <location>
        <begin position="50"/>
        <end position="79"/>
    </location>
</feature>
<dbReference type="Proteomes" id="UP001219605">
    <property type="component" value="Chromosome"/>
</dbReference>
<dbReference type="RefSeq" id="WP_275032851.1">
    <property type="nucleotide sequence ID" value="NZ_CP118615.1"/>
</dbReference>
<organism evidence="3 4">
    <name type="scientific">Micromonospora cathayae</name>
    <dbReference type="NCBI Taxonomy" id="3028804"/>
    <lineage>
        <taxon>Bacteria</taxon>
        <taxon>Bacillati</taxon>
        <taxon>Actinomycetota</taxon>
        <taxon>Actinomycetes</taxon>
        <taxon>Micromonosporales</taxon>
        <taxon>Micromonosporaceae</taxon>
        <taxon>Micromonospora</taxon>
    </lineage>
</organism>